<comment type="caution">
    <text evidence="2">The sequence shown here is derived from an EMBL/GenBank/DDBJ whole genome shotgun (WGS) entry which is preliminary data.</text>
</comment>
<dbReference type="PATRIC" id="fig|1256908.3.peg.1924"/>
<gene>
    <name evidence="2" type="ORF">HMPREF0373_02083</name>
</gene>
<keyword evidence="3" id="KW-1185">Reference proteome</keyword>
<keyword evidence="1" id="KW-0175">Coiled coil</keyword>
<dbReference type="eggNOG" id="ENOG502ZADN">
    <property type="taxonomic scope" value="Bacteria"/>
</dbReference>
<reference evidence="2 3" key="1">
    <citation type="submission" date="2013-06" db="EMBL/GenBank/DDBJ databases">
        <authorList>
            <person name="Weinstock G."/>
            <person name="Sodergren E."/>
            <person name="Lobos E.A."/>
            <person name="Fulton L."/>
            <person name="Fulton R."/>
            <person name="Courtney L."/>
            <person name="Fronick C."/>
            <person name="O'Laughlin M."/>
            <person name="Godfrey J."/>
            <person name="Wilson R.M."/>
            <person name="Miner T."/>
            <person name="Farmer C."/>
            <person name="Delehaunty K."/>
            <person name="Cordes M."/>
            <person name="Minx P."/>
            <person name="Tomlinson C."/>
            <person name="Chen J."/>
            <person name="Wollam A."/>
            <person name="Pepin K.H."/>
            <person name="Bhonagiri V."/>
            <person name="Zhang X."/>
            <person name="Warren W."/>
            <person name="Mitreva M."/>
            <person name="Mardis E.R."/>
            <person name="Wilson R.K."/>
        </authorList>
    </citation>
    <scope>NUCLEOTIDE SEQUENCE [LARGE SCALE GENOMIC DNA]</scope>
    <source>
        <strain evidence="2 3">ATCC 29099</strain>
    </source>
</reference>
<dbReference type="HOGENOM" id="CLU_379381_0_0_9"/>
<feature type="coiled-coil region" evidence="1">
    <location>
        <begin position="601"/>
        <end position="632"/>
    </location>
</feature>
<organism evidence="2 3">
    <name type="scientific">Eubacterium ramulus ATCC 29099</name>
    <dbReference type="NCBI Taxonomy" id="1256908"/>
    <lineage>
        <taxon>Bacteria</taxon>
        <taxon>Bacillati</taxon>
        <taxon>Bacillota</taxon>
        <taxon>Clostridia</taxon>
        <taxon>Eubacteriales</taxon>
        <taxon>Eubacteriaceae</taxon>
        <taxon>Eubacterium</taxon>
    </lineage>
</organism>
<evidence type="ECO:0000313" key="3">
    <source>
        <dbReference type="Proteomes" id="UP000016608"/>
    </source>
</evidence>
<accession>U2PKA1</accession>
<evidence type="ECO:0000256" key="1">
    <source>
        <dbReference type="SAM" id="Coils"/>
    </source>
</evidence>
<proteinExistence type="predicted"/>
<protein>
    <submittedName>
        <fullName evidence="2">Uncharacterized protein</fullName>
    </submittedName>
</protein>
<dbReference type="AlphaFoldDB" id="U2PKA1"/>
<sequence>MQDSPFQKGEQMDILKEKIDANSFQTMKHIIFLTSTKNDKIRYFEKEEADKRFLPIGKEQKEEDAYTFQYPGEMLERYEEKIGDTVQIRRALAFALVTMSDFHEAQMYVGTQYENFLKRIEREAKTDIYLAGAMCFLTPSEKKQKFYYERIKSYSYKELAECMCILFLFKGKKEIWEMLKENVCSFFENERAVNIFQNAEMYIWFFRTYEKEIKKERKQIFSRLKLLVKMQHTYVKERSDLFQQMRKAGYQKEEIFYLNLRMLQAAKEDKLETVSQITWERASESFCIFICNQEKEYSEELYQLCRELIQKHRSYEIKIGGYDGILGAMKCQVTVKNSKIYALLHTYAGERQANPSWFFIPSCKTQAKKIFSLLGKKDFDKKIRETLYNQSFTEQELQEYLKIYQELTDVDYIQQMLQEENYQNHKIFETFAEKNFLDPRQIIKELLTKGEGKAISEWEEPEKKKYGYILSYIEDLDTDLKFQTAKLLLDNRSMEEIRKEGKRNFLWKSVGIQEFYYRREYDKMNFLKLHLQPNQVLQLFFWIEESVYRFQPQKYFAFLLKVLEKEENLIWLPKEQAQEFWKKLMELGIEEAGSKKFRMLYMEKEEREKFYKEQEEAAKQKKVAELEKQTKEAYQHFWKLQQEKTAEEIFWKIDSLFYSYQKEAYIKATVQFLKKYLEKVGWKLPKAAIWEYLKLLLNLGKKEGIEIATIKEWLIKTEVEDAYDGEGTHGNY</sequence>
<name>U2PKA1_EUBRA</name>
<dbReference type="Proteomes" id="UP000016608">
    <property type="component" value="Unassembled WGS sequence"/>
</dbReference>
<evidence type="ECO:0000313" key="2">
    <source>
        <dbReference type="EMBL" id="ERK44189.1"/>
    </source>
</evidence>
<dbReference type="EMBL" id="AWVJ01000128">
    <property type="protein sequence ID" value="ERK44189.1"/>
    <property type="molecule type" value="Genomic_DNA"/>
</dbReference>